<organism evidence="2 3">
    <name type="scientific">Nephila pilipes</name>
    <name type="common">Giant wood spider</name>
    <name type="synonym">Nephila maculata</name>
    <dbReference type="NCBI Taxonomy" id="299642"/>
    <lineage>
        <taxon>Eukaryota</taxon>
        <taxon>Metazoa</taxon>
        <taxon>Ecdysozoa</taxon>
        <taxon>Arthropoda</taxon>
        <taxon>Chelicerata</taxon>
        <taxon>Arachnida</taxon>
        <taxon>Araneae</taxon>
        <taxon>Araneomorphae</taxon>
        <taxon>Entelegynae</taxon>
        <taxon>Araneoidea</taxon>
        <taxon>Nephilidae</taxon>
        <taxon>Nephila</taxon>
    </lineage>
</organism>
<dbReference type="Proteomes" id="UP000887013">
    <property type="component" value="Unassembled WGS sequence"/>
</dbReference>
<evidence type="ECO:0000256" key="1">
    <source>
        <dbReference type="SAM" id="SignalP"/>
    </source>
</evidence>
<evidence type="ECO:0000313" key="3">
    <source>
        <dbReference type="Proteomes" id="UP000887013"/>
    </source>
</evidence>
<sequence>MFIAKTWLSLLPFLCLLFAFCWKSVSNPERPPIAPLSALVHLVLSSDRYVGLTERKMEVNDPGLGRNVVKRDEKIFVYIEENVIEKKHQWGVASFSTAKMCLIGP</sequence>
<name>A0A8X6QBZ0_NEPPI</name>
<accession>A0A8X6QBZ0</accession>
<evidence type="ECO:0000313" key="2">
    <source>
        <dbReference type="EMBL" id="GFU10279.1"/>
    </source>
</evidence>
<protein>
    <submittedName>
        <fullName evidence="2">Uncharacterized protein</fullName>
    </submittedName>
</protein>
<dbReference type="EMBL" id="BMAW01078267">
    <property type="protein sequence ID" value="GFU10279.1"/>
    <property type="molecule type" value="Genomic_DNA"/>
</dbReference>
<keyword evidence="1" id="KW-0732">Signal</keyword>
<feature type="chain" id="PRO_5036462058" evidence="1">
    <location>
        <begin position="27"/>
        <end position="105"/>
    </location>
</feature>
<gene>
    <name evidence="2" type="ORF">NPIL_695301</name>
</gene>
<comment type="caution">
    <text evidence="2">The sequence shown here is derived from an EMBL/GenBank/DDBJ whole genome shotgun (WGS) entry which is preliminary data.</text>
</comment>
<dbReference type="AlphaFoldDB" id="A0A8X6QBZ0"/>
<feature type="signal peptide" evidence="1">
    <location>
        <begin position="1"/>
        <end position="26"/>
    </location>
</feature>
<reference evidence="2" key="1">
    <citation type="submission" date="2020-08" db="EMBL/GenBank/DDBJ databases">
        <title>Multicomponent nature underlies the extraordinary mechanical properties of spider dragline silk.</title>
        <authorList>
            <person name="Kono N."/>
            <person name="Nakamura H."/>
            <person name="Mori M."/>
            <person name="Yoshida Y."/>
            <person name="Ohtoshi R."/>
            <person name="Malay A.D."/>
            <person name="Moran D.A.P."/>
            <person name="Tomita M."/>
            <person name="Numata K."/>
            <person name="Arakawa K."/>
        </authorList>
    </citation>
    <scope>NUCLEOTIDE SEQUENCE</scope>
</reference>
<keyword evidence="3" id="KW-1185">Reference proteome</keyword>
<proteinExistence type="predicted"/>